<evidence type="ECO:0000313" key="3">
    <source>
        <dbReference type="Proteomes" id="UP000004095"/>
    </source>
</evidence>
<organism evidence="2 3">
    <name type="scientific">Microscilla marina ATCC 23134</name>
    <dbReference type="NCBI Taxonomy" id="313606"/>
    <lineage>
        <taxon>Bacteria</taxon>
        <taxon>Pseudomonadati</taxon>
        <taxon>Bacteroidota</taxon>
        <taxon>Cytophagia</taxon>
        <taxon>Cytophagales</taxon>
        <taxon>Microscillaceae</taxon>
        <taxon>Microscilla</taxon>
    </lineage>
</organism>
<evidence type="ECO:0000313" key="2">
    <source>
        <dbReference type="EMBL" id="EAY28095.1"/>
    </source>
</evidence>
<dbReference type="eggNOG" id="COG2214">
    <property type="taxonomic scope" value="Bacteria"/>
</dbReference>
<keyword evidence="3" id="KW-1185">Reference proteome</keyword>
<gene>
    <name evidence="2" type="ORF">M23134_02205</name>
</gene>
<proteinExistence type="predicted"/>
<dbReference type="EMBL" id="AAWS01000018">
    <property type="protein sequence ID" value="EAY28095.1"/>
    <property type="molecule type" value="Genomic_DNA"/>
</dbReference>
<reference evidence="2 3" key="1">
    <citation type="submission" date="2007-01" db="EMBL/GenBank/DDBJ databases">
        <authorList>
            <person name="Haygood M."/>
            <person name="Podell S."/>
            <person name="Anderson C."/>
            <person name="Hopkinson B."/>
            <person name="Roe K."/>
            <person name="Barbeau K."/>
            <person name="Gaasterland T."/>
            <person name="Ferriera S."/>
            <person name="Johnson J."/>
            <person name="Kravitz S."/>
            <person name="Beeson K."/>
            <person name="Sutton G."/>
            <person name="Rogers Y.-H."/>
            <person name="Friedman R."/>
            <person name="Frazier M."/>
            <person name="Venter J.C."/>
        </authorList>
    </citation>
    <scope>NUCLEOTIDE SEQUENCE [LARGE SCALE GENOMIC DNA]</scope>
    <source>
        <strain evidence="2 3">ATCC 23134</strain>
    </source>
</reference>
<name>A1ZNI4_MICM2</name>
<keyword evidence="1" id="KW-0175">Coiled coil</keyword>
<evidence type="ECO:0008006" key="4">
    <source>
        <dbReference type="Google" id="ProtNLM"/>
    </source>
</evidence>
<feature type="coiled-coil region" evidence="1">
    <location>
        <begin position="24"/>
        <end position="58"/>
    </location>
</feature>
<evidence type="ECO:0000256" key="1">
    <source>
        <dbReference type="SAM" id="Coils"/>
    </source>
</evidence>
<accession>A1ZNI4</accession>
<comment type="caution">
    <text evidence="2">The sequence shown here is derived from an EMBL/GenBank/DDBJ whole genome shotgun (WGS) entry which is preliminary data.</text>
</comment>
<feature type="coiled-coil region" evidence="1">
    <location>
        <begin position="250"/>
        <end position="277"/>
    </location>
</feature>
<protein>
    <recommendedName>
        <fullName evidence="4">DnaJ domain protein</fullName>
    </recommendedName>
</protein>
<sequence>MVGGEIWIKIMDKTLPIISQQAKLNDAQATFNAYILKISELKTEIAEVERQIEAAKVRIDQEITPLQEQVIDCRQAYVERLDEACEMFYYSMYEKRQMTAMILEEGFALISQAGRKQLKPVYDKYASTPYDAQEQEANQAANEFIRDFVKDSFGVDADELDLEDWDSFKELSKKLPKAVSESEVFLAGADLKKQSRTLYTHLAKTLHPDAEADVTRKEEKNELMQQLTKAYKANDFFELLRMQTQYAGKAATLKLDKEQLEAYNETLRRQVMEQEIQLKMLKNPPEPMLNIYADYCGSSAEEVAQKFAEQRAVWLEDLHHHVVFLRQIEDRYALRRYLRGMRHEKPQKTEETFTLSDVFPMLKFWGL</sequence>
<dbReference type="AlphaFoldDB" id="A1ZNI4"/>
<dbReference type="Proteomes" id="UP000004095">
    <property type="component" value="Unassembled WGS sequence"/>
</dbReference>